<proteinExistence type="predicted"/>
<accession>A0A2P2MZA2</accession>
<dbReference type="EMBL" id="GGEC01055045">
    <property type="protein sequence ID" value="MBX35529.1"/>
    <property type="molecule type" value="Transcribed_RNA"/>
</dbReference>
<evidence type="ECO:0000313" key="1">
    <source>
        <dbReference type="EMBL" id="MBX35529.1"/>
    </source>
</evidence>
<sequence>MVQNMVNRTNPHLVNEITACAEFESLNLKKKISTCFPKKPTTNAKLPKQLGKCFQRPYRKGQHIHNFTLYLRF</sequence>
<dbReference type="AlphaFoldDB" id="A0A2P2MZA2"/>
<organism evidence="1">
    <name type="scientific">Rhizophora mucronata</name>
    <name type="common">Asiatic mangrove</name>
    <dbReference type="NCBI Taxonomy" id="61149"/>
    <lineage>
        <taxon>Eukaryota</taxon>
        <taxon>Viridiplantae</taxon>
        <taxon>Streptophyta</taxon>
        <taxon>Embryophyta</taxon>
        <taxon>Tracheophyta</taxon>
        <taxon>Spermatophyta</taxon>
        <taxon>Magnoliopsida</taxon>
        <taxon>eudicotyledons</taxon>
        <taxon>Gunneridae</taxon>
        <taxon>Pentapetalae</taxon>
        <taxon>rosids</taxon>
        <taxon>fabids</taxon>
        <taxon>Malpighiales</taxon>
        <taxon>Rhizophoraceae</taxon>
        <taxon>Rhizophora</taxon>
    </lineage>
</organism>
<name>A0A2P2MZA2_RHIMU</name>
<reference evidence="1" key="1">
    <citation type="submission" date="2018-02" db="EMBL/GenBank/DDBJ databases">
        <title>Rhizophora mucronata_Transcriptome.</title>
        <authorList>
            <person name="Meera S.P."/>
            <person name="Sreeshan A."/>
            <person name="Augustine A."/>
        </authorList>
    </citation>
    <scope>NUCLEOTIDE SEQUENCE</scope>
    <source>
        <tissue evidence="1">Leaf</tissue>
    </source>
</reference>
<protein>
    <submittedName>
        <fullName evidence="1">Uncharacterized protein</fullName>
    </submittedName>
</protein>